<protein>
    <submittedName>
        <fullName evidence="1">Uncharacterized protein</fullName>
    </submittedName>
</protein>
<evidence type="ECO:0000313" key="2">
    <source>
        <dbReference type="Proteomes" id="UP000199207"/>
    </source>
</evidence>
<dbReference type="AlphaFoldDB" id="A0A1I1PM01"/>
<dbReference type="EMBL" id="FOLM01000009">
    <property type="protein sequence ID" value="SFD07030.1"/>
    <property type="molecule type" value="Genomic_DNA"/>
</dbReference>
<dbReference type="RefSeq" id="WP_139238349.1">
    <property type="nucleotide sequence ID" value="NZ_FOLM01000009.1"/>
</dbReference>
<accession>A0A1I1PM01</accession>
<evidence type="ECO:0000313" key="1">
    <source>
        <dbReference type="EMBL" id="SFD07030.1"/>
    </source>
</evidence>
<dbReference type="OrthoDB" id="3855669at2"/>
<organism evidence="1 2">
    <name type="scientific">Streptomyces aidingensis</name>
    <dbReference type="NCBI Taxonomy" id="910347"/>
    <lineage>
        <taxon>Bacteria</taxon>
        <taxon>Bacillati</taxon>
        <taxon>Actinomycetota</taxon>
        <taxon>Actinomycetes</taxon>
        <taxon>Kitasatosporales</taxon>
        <taxon>Streptomycetaceae</taxon>
        <taxon>Streptomyces</taxon>
    </lineage>
</organism>
<proteinExistence type="predicted"/>
<dbReference type="Proteomes" id="UP000199207">
    <property type="component" value="Unassembled WGS sequence"/>
</dbReference>
<gene>
    <name evidence="1" type="ORF">SAMN05421773_10980</name>
</gene>
<name>A0A1I1PM01_9ACTN</name>
<reference evidence="1 2" key="1">
    <citation type="submission" date="2016-10" db="EMBL/GenBank/DDBJ databases">
        <authorList>
            <person name="de Groot N.N."/>
        </authorList>
    </citation>
    <scope>NUCLEOTIDE SEQUENCE [LARGE SCALE GENOMIC DNA]</scope>
    <source>
        <strain evidence="1 2">CGMCC 4.5739</strain>
    </source>
</reference>
<keyword evidence="2" id="KW-1185">Reference proteome</keyword>
<sequence>MSGTEPRPGRWVRDTLTGKVGIYLGKTDAGHMLWPPYRGPAWAVADEFLKVLSRDEELLEKVRALNEHSARGPLL</sequence>